<name>A0A1H9MC35_9EURY</name>
<gene>
    <name evidence="1" type="ORF">SAMN04489841_3305</name>
</gene>
<dbReference type="CDD" id="cd00298">
    <property type="entry name" value="ACD_sHsps_p23-like"/>
    <property type="match status" value="1"/>
</dbReference>
<dbReference type="Proteomes" id="UP000199114">
    <property type="component" value="Unassembled WGS sequence"/>
</dbReference>
<evidence type="ECO:0008006" key="3">
    <source>
        <dbReference type="Google" id="ProtNLM"/>
    </source>
</evidence>
<accession>A0A1H9MC35</accession>
<evidence type="ECO:0000313" key="2">
    <source>
        <dbReference type="Proteomes" id="UP000199114"/>
    </source>
</evidence>
<reference evidence="2" key="1">
    <citation type="submission" date="2016-10" db="EMBL/GenBank/DDBJ databases">
        <authorList>
            <person name="Varghese N."/>
            <person name="Submissions S."/>
        </authorList>
    </citation>
    <scope>NUCLEOTIDE SEQUENCE [LARGE SCALE GENOMIC DNA]</scope>
    <source>
        <strain evidence="2">DSM 25055</strain>
    </source>
</reference>
<evidence type="ECO:0000313" key="1">
    <source>
        <dbReference type="EMBL" id="SER21330.1"/>
    </source>
</evidence>
<sequence length="99" mass="10821">MSFTSPPDTAPFPFPIQVVYDGRVGRLRVAVDVDPVPVEDVTVEAGSRRLRIAVDRGVDGVAERTLTPLPRGHVVGDDREAVYNNGVLTVSLEAVPRRW</sequence>
<dbReference type="SUPFAM" id="SSF49764">
    <property type="entry name" value="HSP20-like chaperones"/>
    <property type="match status" value="1"/>
</dbReference>
<protein>
    <recommendedName>
        <fullName evidence="3">Hsp20/alpha crystallin family protein</fullName>
    </recommendedName>
</protein>
<dbReference type="RefSeq" id="WP_090619193.1">
    <property type="nucleotide sequence ID" value="NZ_FOFD01000004.1"/>
</dbReference>
<proteinExistence type="predicted"/>
<dbReference type="AlphaFoldDB" id="A0A1H9MC35"/>
<dbReference type="STRING" id="1186196.SAMN04489841_3305"/>
<dbReference type="EMBL" id="FOFD01000004">
    <property type="protein sequence ID" value="SER21330.1"/>
    <property type="molecule type" value="Genomic_DNA"/>
</dbReference>
<dbReference type="OrthoDB" id="201407at2157"/>
<keyword evidence="2" id="KW-1185">Reference proteome</keyword>
<dbReference type="InterPro" id="IPR008978">
    <property type="entry name" value="HSP20-like_chaperone"/>
</dbReference>
<organism evidence="1 2">
    <name type="scientific">Natrinema salaciae</name>
    <dbReference type="NCBI Taxonomy" id="1186196"/>
    <lineage>
        <taxon>Archaea</taxon>
        <taxon>Methanobacteriati</taxon>
        <taxon>Methanobacteriota</taxon>
        <taxon>Stenosarchaea group</taxon>
        <taxon>Halobacteria</taxon>
        <taxon>Halobacteriales</taxon>
        <taxon>Natrialbaceae</taxon>
        <taxon>Natrinema</taxon>
    </lineage>
</organism>